<evidence type="ECO:0000256" key="4">
    <source>
        <dbReference type="ARBA" id="ARBA00025806"/>
    </source>
</evidence>
<sequence length="116" mass="13357">MVFCEFVYQLIPVLFFSSLCIIYINWCLLFEITQTWRLRSFSDVDNSPASLLAFSGNNNVHALYDFLLNYRFLLTSLSSVDVPVLCSPVPFQNSALSSLDVCPWLNIDFVYLYGNF</sequence>
<keyword evidence="3" id="KW-0539">Nucleus</keyword>
<dbReference type="PaxDb" id="3847-GLYMA03G14185.1"/>
<keyword evidence="5" id="KW-0812">Transmembrane</keyword>
<keyword evidence="5" id="KW-0472">Membrane</keyword>
<dbReference type="EnsemblPlants" id="KRH66035">
    <property type="protein sequence ID" value="KRH66035"/>
    <property type="gene ID" value="GLYMA_03G078500"/>
</dbReference>
<reference evidence="7" key="2">
    <citation type="submission" date="2018-02" db="UniProtKB">
        <authorList>
            <consortium name="EnsemblPlants"/>
        </authorList>
    </citation>
    <scope>IDENTIFICATION</scope>
    <source>
        <strain evidence="7">Williams 82</strain>
    </source>
</reference>
<evidence type="ECO:0000313" key="6">
    <source>
        <dbReference type="EMBL" id="KRH66035.1"/>
    </source>
</evidence>
<protein>
    <submittedName>
        <fullName evidence="6 7">Uncharacterized protein</fullName>
    </submittedName>
</protein>
<evidence type="ECO:0000256" key="1">
    <source>
        <dbReference type="ARBA" id="ARBA00004123"/>
    </source>
</evidence>
<comment type="similarity">
    <text evidence="4">Belongs to the DONSON family.</text>
</comment>
<dbReference type="Gramene" id="KRH66035">
    <property type="protein sequence ID" value="KRH66035"/>
    <property type="gene ID" value="GLYMA_03G078500"/>
</dbReference>
<keyword evidence="8" id="KW-1185">Reference proteome</keyword>
<feature type="transmembrane region" description="Helical" evidence="5">
    <location>
        <begin position="6"/>
        <end position="30"/>
    </location>
</feature>
<evidence type="ECO:0000256" key="5">
    <source>
        <dbReference type="SAM" id="Phobius"/>
    </source>
</evidence>
<keyword evidence="2" id="KW-0217">Developmental protein</keyword>
<keyword evidence="5" id="KW-1133">Transmembrane helix</keyword>
<dbReference type="GO" id="GO:0005634">
    <property type="term" value="C:nucleus"/>
    <property type="evidence" value="ECO:0007669"/>
    <property type="project" value="UniProtKB-SubCell"/>
</dbReference>
<dbReference type="PANTHER" id="PTHR12972:SF0">
    <property type="entry name" value="PROTEIN DOWNSTREAM NEIGHBOR OF SON"/>
    <property type="match status" value="1"/>
</dbReference>
<gene>
    <name evidence="6" type="ORF">GLYMA_03G078500</name>
</gene>
<evidence type="ECO:0000313" key="8">
    <source>
        <dbReference type="Proteomes" id="UP000008827"/>
    </source>
</evidence>
<comment type="subcellular location">
    <subcellularLocation>
        <location evidence="1">Nucleus</location>
    </subcellularLocation>
</comment>
<dbReference type="AlphaFoldDB" id="A0A0R0KNG9"/>
<proteinExistence type="inferred from homology"/>
<dbReference type="PANTHER" id="PTHR12972">
    <property type="entry name" value="DOWNSTREAM NEIGHBOR OF SON"/>
    <property type="match status" value="1"/>
</dbReference>
<accession>A0A0R0KNG9</accession>
<organism evidence="6">
    <name type="scientific">Glycine max</name>
    <name type="common">Soybean</name>
    <name type="synonym">Glycine hispida</name>
    <dbReference type="NCBI Taxonomy" id="3847"/>
    <lineage>
        <taxon>Eukaryota</taxon>
        <taxon>Viridiplantae</taxon>
        <taxon>Streptophyta</taxon>
        <taxon>Embryophyta</taxon>
        <taxon>Tracheophyta</taxon>
        <taxon>Spermatophyta</taxon>
        <taxon>Magnoliopsida</taxon>
        <taxon>eudicotyledons</taxon>
        <taxon>Gunneridae</taxon>
        <taxon>Pentapetalae</taxon>
        <taxon>rosids</taxon>
        <taxon>fabids</taxon>
        <taxon>Fabales</taxon>
        <taxon>Fabaceae</taxon>
        <taxon>Papilionoideae</taxon>
        <taxon>50 kb inversion clade</taxon>
        <taxon>NPAAA clade</taxon>
        <taxon>indigoferoid/millettioid clade</taxon>
        <taxon>Phaseoleae</taxon>
        <taxon>Glycine</taxon>
        <taxon>Glycine subgen. Soja</taxon>
    </lineage>
</organism>
<dbReference type="STRING" id="3847.A0A0R0KNG9"/>
<dbReference type="EMBL" id="CM000836">
    <property type="protein sequence ID" value="KRH66035.1"/>
    <property type="molecule type" value="Genomic_DNA"/>
</dbReference>
<dbReference type="InterPro" id="IPR024861">
    <property type="entry name" value="Donson"/>
</dbReference>
<evidence type="ECO:0000313" key="7">
    <source>
        <dbReference type="EnsemblPlants" id="KRH66035"/>
    </source>
</evidence>
<dbReference type="Proteomes" id="UP000008827">
    <property type="component" value="Chromosome 3"/>
</dbReference>
<evidence type="ECO:0000256" key="3">
    <source>
        <dbReference type="ARBA" id="ARBA00023242"/>
    </source>
</evidence>
<name>A0A0R0KNG9_SOYBN</name>
<evidence type="ECO:0000256" key="2">
    <source>
        <dbReference type="ARBA" id="ARBA00022473"/>
    </source>
</evidence>
<dbReference type="InParanoid" id="A0A0R0KNG9"/>
<reference evidence="6" key="3">
    <citation type="submission" date="2018-07" db="EMBL/GenBank/DDBJ databases">
        <title>WGS assembly of Glycine max.</title>
        <authorList>
            <person name="Schmutz J."/>
            <person name="Cannon S."/>
            <person name="Schlueter J."/>
            <person name="Ma J."/>
            <person name="Mitros T."/>
            <person name="Nelson W."/>
            <person name="Hyten D."/>
            <person name="Song Q."/>
            <person name="Thelen J."/>
            <person name="Cheng J."/>
            <person name="Xu D."/>
            <person name="Hellsten U."/>
            <person name="May G."/>
            <person name="Yu Y."/>
            <person name="Sakurai T."/>
            <person name="Umezawa T."/>
            <person name="Bhattacharyya M."/>
            <person name="Sandhu D."/>
            <person name="Valliyodan B."/>
            <person name="Lindquist E."/>
            <person name="Peto M."/>
            <person name="Grant D."/>
            <person name="Shu S."/>
            <person name="Goodstein D."/>
            <person name="Barry K."/>
            <person name="Futrell-Griggs M."/>
            <person name="Abernathy B."/>
            <person name="Du J."/>
            <person name="Tian Z."/>
            <person name="Zhu L."/>
            <person name="Gill N."/>
            <person name="Joshi T."/>
            <person name="Libault M."/>
            <person name="Sethuraman A."/>
            <person name="Zhang X."/>
            <person name="Shinozaki K."/>
            <person name="Nguyen H."/>
            <person name="Wing R."/>
            <person name="Cregan P."/>
            <person name="Specht J."/>
            <person name="Grimwood J."/>
            <person name="Rokhsar D."/>
            <person name="Stacey G."/>
            <person name="Shoemaker R."/>
            <person name="Jackson S."/>
        </authorList>
    </citation>
    <scope>NUCLEOTIDE SEQUENCE</scope>
    <source>
        <tissue evidence="6">Callus</tissue>
    </source>
</reference>
<reference evidence="6 7" key="1">
    <citation type="journal article" date="2010" name="Nature">
        <title>Genome sequence of the palaeopolyploid soybean.</title>
        <authorList>
            <person name="Schmutz J."/>
            <person name="Cannon S.B."/>
            <person name="Schlueter J."/>
            <person name="Ma J."/>
            <person name="Mitros T."/>
            <person name="Nelson W."/>
            <person name="Hyten D.L."/>
            <person name="Song Q."/>
            <person name="Thelen J.J."/>
            <person name="Cheng J."/>
            <person name="Xu D."/>
            <person name="Hellsten U."/>
            <person name="May G.D."/>
            <person name="Yu Y."/>
            <person name="Sakurai T."/>
            <person name="Umezawa T."/>
            <person name="Bhattacharyya M.K."/>
            <person name="Sandhu D."/>
            <person name="Valliyodan B."/>
            <person name="Lindquist E."/>
            <person name="Peto M."/>
            <person name="Grant D."/>
            <person name="Shu S."/>
            <person name="Goodstein D."/>
            <person name="Barry K."/>
            <person name="Futrell-Griggs M."/>
            <person name="Abernathy B."/>
            <person name="Du J."/>
            <person name="Tian Z."/>
            <person name="Zhu L."/>
            <person name="Gill N."/>
            <person name="Joshi T."/>
            <person name="Libault M."/>
            <person name="Sethuraman A."/>
            <person name="Zhang X.-C."/>
            <person name="Shinozaki K."/>
            <person name="Nguyen H.T."/>
            <person name="Wing R.A."/>
            <person name="Cregan P."/>
            <person name="Specht J."/>
            <person name="Grimwood J."/>
            <person name="Rokhsar D."/>
            <person name="Stacey G."/>
            <person name="Shoemaker R.C."/>
            <person name="Jackson S.A."/>
        </authorList>
    </citation>
    <scope>NUCLEOTIDE SEQUENCE</scope>
    <source>
        <strain evidence="7">cv. Williams 82</strain>
        <tissue evidence="6">Callus</tissue>
    </source>
</reference>